<reference evidence="1" key="2">
    <citation type="submission" date="2020-09" db="EMBL/GenBank/DDBJ databases">
        <authorList>
            <person name="Sun Q."/>
            <person name="Zhou Y."/>
        </authorList>
    </citation>
    <scope>NUCLEOTIDE SEQUENCE</scope>
    <source>
        <strain evidence="1">CGMCC 4.7312</strain>
    </source>
</reference>
<evidence type="ECO:0000313" key="2">
    <source>
        <dbReference type="Proteomes" id="UP000608890"/>
    </source>
</evidence>
<keyword evidence="2" id="KW-1185">Reference proteome</keyword>
<sequence>MTGLPESTTAALADLAGQTAAWCDKAGLAAEADRLRALPAITGLDVLADAAATVNPIMHAAYRRSGVVSWPQAAAGADAARDAQVAKHAAGHSVGVDHFSKTYRRVNNYADWLWTTAVYAAHAAVTDGASR</sequence>
<dbReference type="AlphaFoldDB" id="A0A917TLW2"/>
<gene>
    <name evidence="1" type="ORF">GCM10011608_11080</name>
</gene>
<dbReference type="EMBL" id="BMNB01000003">
    <property type="protein sequence ID" value="GGM28013.1"/>
    <property type="molecule type" value="Genomic_DNA"/>
</dbReference>
<organism evidence="1 2">
    <name type="scientific">Micromonospora sonchi</name>
    <dbReference type="NCBI Taxonomy" id="1763543"/>
    <lineage>
        <taxon>Bacteria</taxon>
        <taxon>Bacillati</taxon>
        <taxon>Actinomycetota</taxon>
        <taxon>Actinomycetes</taxon>
        <taxon>Micromonosporales</taxon>
        <taxon>Micromonosporaceae</taxon>
        <taxon>Micromonospora</taxon>
    </lineage>
</organism>
<reference evidence="1" key="1">
    <citation type="journal article" date="2014" name="Int. J. Syst. Evol. Microbiol.">
        <title>Complete genome sequence of Corynebacterium casei LMG S-19264T (=DSM 44701T), isolated from a smear-ripened cheese.</title>
        <authorList>
            <consortium name="US DOE Joint Genome Institute (JGI-PGF)"/>
            <person name="Walter F."/>
            <person name="Albersmeier A."/>
            <person name="Kalinowski J."/>
            <person name="Ruckert C."/>
        </authorList>
    </citation>
    <scope>NUCLEOTIDE SEQUENCE</scope>
    <source>
        <strain evidence="1">CGMCC 4.7312</strain>
    </source>
</reference>
<evidence type="ECO:0000313" key="1">
    <source>
        <dbReference type="EMBL" id="GGM28013.1"/>
    </source>
</evidence>
<protein>
    <submittedName>
        <fullName evidence="1">Uncharacterized protein</fullName>
    </submittedName>
</protein>
<dbReference type="RefSeq" id="WP_189041147.1">
    <property type="nucleotide sequence ID" value="NZ_BMNB01000003.1"/>
</dbReference>
<proteinExistence type="predicted"/>
<name>A0A917TLW2_9ACTN</name>
<dbReference type="Proteomes" id="UP000608890">
    <property type="component" value="Unassembled WGS sequence"/>
</dbReference>
<accession>A0A917TLW2</accession>
<comment type="caution">
    <text evidence="1">The sequence shown here is derived from an EMBL/GenBank/DDBJ whole genome shotgun (WGS) entry which is preliminary data.</text>
</comment>